<dbReference type="EMBL" id="KI392764">
    <property type="protein sequence ID" value="ERN10928.1"/>
    <property type="molecule type" value="Genomic_DNA"/>
</dbReference>
<dbReference type="Gramene" id="ERN10928">
    <property type="protein sequence ID" value="ERN10928"/>
    <property type="gene ID" value="AMTR_s00164p00070670"/>
</dbReference>
<protein>
    <submittedName>
        <fullName evidence="1">Uncharacterized protein</fullName>
    </submittedName>
</protein>
<accession>W1PSA8</accession>
<dbReference type="HOGENOM" id="CLU_1671708_0_0_1"/>
<dbReference type="Proteomes" id="UP000017836">
    <property type="component" value="Unassembled WGS sequence"/>
</dbReference>
<evidence type="ECO:0000313" key="2">
    <source>
        <dbReference type="Proteomes" id="UP000017836"/>
    </source>
</evidence>
<organism evidence="1 2">
    <name type="scientific">Amborella trichopoda</name>
    <dbReference type="NCBI Taxonomy" id="13333"/>
    <lineage>
        <taxon>Eukaryota</taxon>
        <taxon>Viridiplantae</taxon>
        <taxon>Streptophyta</taxon>
        <taxon>Embryophyta</taxon>
        <taxon>Tracheophyta</taxon>
        <taxon>Spermatophyta</taxon>
        <taxon>Magnoliopsida</taxon>
        <taxon>Amborellales</taxon>
        <taxon>Amborellaceae</taxon>
        <taxon>Amborella</taxon>
    </lineage>
</organism>
<keyword evidence="2" id="KW-1185">Reference proteome</keyword>
<evidence type="ECO:0000313" key="1">
    <source>
        <dbReference type="EMBL" id="ERN10928.1"/>
    </source>
</evidence>
<gene>
    <name evidence="1" type="ORF">AMTR_s00164p00070670</name>
</gene>
<sequence length="158" mass="17803">MAIEALAMARVDCASYKLDRSKEMTKSQQLCPESIVDDWSKRDVLCIDVTLSGDEKEMKAQLVAWAKAVASYAYSFSLGLRHLVIYHGNSVEEIFQILLSARILPLAVYSPKVEQIFLQSLLFCNLSLHLLQPSKRDDLGSKTEIEDWGTLPMLVMGY</sequence>
<dbReference type="AlphaFoldDB" id="W1PSA8"/>
<name>W1PSA8_AMBTC</name>
<proteinExistence type="predicted"/>
<reference evidence="2" key="1">
    <citation type="journal article" date="2013" name="Science">
        <title>The Amborella genome and the evolution of flowering plants.</title>
        <authorList>
            <consortium name="Amborella Genome Project"/>
        </authorList>
    </citation>
    <scope>NUCLEOTIDE SEQUENCE [LARGE SCALE GENOMIC DNA]</scope>
</reference>